<dbReference type="RefSeq" id="WP_222969275.1">
    <property type="nucleotide sequence ID" value="NZ_JAINZZ010000084.1"/>
</dbReference>
<name>A0ABS7QHS4_9ACTN</name>
<dbReference type="Proteomes" id="UP000778578">
    <property type="component" value="Unassembled WGS sequence"/>
</dbReference>
<reference evidence="2 3" key="1">
    <citation type="submission" date="2021-08" db="EMBL/GenBank/DDBJ databases">
        <title>WGS of actinomycetes from Thailand.</title>
        <authorList>
            <person name="Thawai C."/>
        </authorList>
    </citation>
    <scope>NUCLEOTIDE SEQUENCE [LARGE SCALE GENOMIC DNA]</scope>
    <source>
        <strain evidence="2 3">PLK6-54</strain>
    </source>
</reference>
<sequence length="92" mass="10155">MPLRVARRLPVFTVHRATVLNDALSPTARLLYVVLLASPCGDLQDEQLERLSGMQRGRLATYVAELEAYGLVSIEPGEDGEPEIQVHEEPDA</sequence>
<dbReference type="InterPro" id="IPR010912">
    <property type="entry name" value="SPOC_met"/>
</dbReference>
<dbReference type="PROSITE" id="PS50917">
    <property type="entry name" value="SPOC"/>
    <property type="match status" value="1"/>
</dbReference>
<evidence type="ECO:0000313" key="2">
    <source>
        <dbReference type="EMBL" id="MBY8882727.1"/>
    </source>
</evidence>
<evidence type="ECO:0000259" key="1">
    <source>
        <dbReference type="PROSITE" id="PS50917"/>
    </source>
</evidence>
<organism evidence="2 3">
    <name type="scientific">Actinacidiphila acidipaludis</name>
    <dbReference type="NCBI Taxonomy" id="2873382"/>
    <lineage>
        <taxon>Bacteria</taxon>
        <taxon>Bacillati</taxon>
        <taxon>Actinomycetota</taxon>
        <taxon>Actinomycetes</taxon>
        <taxon>Kitasatosporales</taxon>
        <taxon>Streptomycetaceae</taxon>
        <taxon>Actinacidiphila</taxon>
    </lineage>
</organism>
<proteinExistence type="predicted"/>
<feature type="domain" description="SPOC" evidence="1">
    <location>
        <begin position="1"/>
        <end position="92"/>
    </location>
</feature>
<gene>
    <name evidence="2" type="ORF">K7862_34585</name>
</gene>
<evidence type="ECO:0000313" key="3">
    <source>
        <dbReference type="Proteomes" id="UP000778578"/>
    </source>
</evidence>
<protein>
    <recommendedName>
        <fullName evidence="1">SPOC domain-containing protein</fullName>
    </recommendedName>
</protein>
<dbReference type="EMBL" id="JAINZZ010000084">
    <property type="protein sequence ID" value="MBY8882727.1"/>
    <property type="molecule type" value="Genomic_DNA"/>
</dbReference>
<keyword evidence="3" id="KW-1185">Reference proteome</keyword>
<comment type="caution">
    <text evidence="2">The sequence shown here is derived from an EMBL/GenBank/DDBJ whole genome shotgun (WGS) entry which is preliminary data.</text>
</comment>
<accession>A0ABS7QHS4</accession>